<feature type="region of interest" description="Disordered" evidence="2">
    <location>
        <begin position="126"/>
        <end position="161"/>
    </location>
</feature>
<accession>A0A6A7A9N3</accession>
<feature type="compositionally biased region" description="Polar residues" evidence="2">
    <location>
        <begin position="149"/>
        <end position="161"/>
    </location>
</feature>
<sequence length="270" mass="30545">MAYSQREQLLSPTAYLISFPQRKAKADALLHLNSISALEQQVLNLETTHAAALRNKIAEVADVEAKNTQLQSALGQSGKEDNAYLELQLSAASTQDVVCELEDKLKGLELQFRERLKNEYLEPNSLHHHHNQWPKSNHQLSRKLAADSPATSMGTRSKSTPRVLQISAATSLISHTLTSLAAELETQRSTVVAEHKLQLSAKQTDMDQLAHDAEILAFEKNESEKKVERQGHRISVLERMLARERARERESKDVKRQLERMKKRMAEILE</sequence>
<protein>
    <submittedName>
        <fullName evidence="3">Uncharacterized protein</fullName>
    </submittedName>
</protein>
<evidence type="ECO:0000256" key="2">
    <source>
        <dbReference type="SAM" id="MobiDB-lite"/>
    </source>
</evidence>
<evidence type="ECO:0000256" key="1">
    <source>
        <dbReference type="SAM" id="Coils"/>
    </source>
</evidence>
<organism evidence="3 4">
    <name type="scientific">Ophiobolus disseminans</name>
    <dbReference type="NCBI Taxonomy" id="1469910"/>
    <lineage>
        <taxon>Eukaryota</taxon>
        <taxon>Fungi</taxon>
        <taxon>Dikarya</taxon>
        <taxon>Ascomycota</taxon>
        <taxon>Pezizomycotina</taxon>
        <taxon>Dothideomycetes</taxon>
        <taxon>Pleosporomycetidae</taxon>
        <taxon>Pleosporales</taxon>
        <taxon>Pleosporineae</taxon>
        <taxon>Phaeosphaeriaceae</taxon>
        <taxon>Ophiobolus</taxon>
    </lineage>
</organism>
<keyword evidence="4" id="KW-1185">Reference proteome</keyword>
<feature type="coiled-coil region" evidence="1">
    <location>
        <begin position="35"/>
        <end position="73"/>
    </location>
</feature>
<gene>
    <name evidence="3" type="ORF">CC86DRAFT_403252</name>
</gene>
<reference evidence="3" key="1">
    <citation type="journal article" date="2020" name="Stud. Mycol.">
        <title>101 Dothideomycetes genomes: a test case for predicting lifestyles and emergence of pathogens.</title>
        <authorList>
            <person name="Haridas S."/>
            <person name="Albert R."/>
            <person name="Binder M."/>
            <person name="Bloem J."/>
            <person name="Labutti K."/>
            <person name="Salamov A."/>
            <person name="Andreopoulos B."/>
            <person name="Baker S."/>
            <person name="Barry K."/>
            <person name="Bills G."/>
            <person name="Bluhm B."/>
            <person name="Cannon C."/>
            <person name="Castanera R."/>
            <person name="Culley D."/>
            <person name="Daum C."/>
            <person name="Ezra D."/>
            <person name="Gonzalez J."/>
            <person name="Henrissat B."/>
            <person name="Kuo A."/>
            <person name="Liang C."/>
            <person name="Lipzen A."/>
            <person name="Lutzoni F."/>
            <person name="Magnuson J."/>
            <person name="Mondo S."/>
            <person name="Nolan M."/>
            <person name="Ohm R."/>
            <person name="Pangilinan J."/>
            <person name="Park H.-J."/>
            <person name="Ramirez L."/>
            <person name="Alfaro M."/>
            <person name="Sun H."/>
            <person name="Tritt A."/>
            <person name="Yoshinaga Y."/>
            <person name="Zwiers L.-H."/>
            <person name="Turgeon B."/>
            <person name="Goodwin S."/>
            <person name="Spatafora J."/>
            <person name="Crous P."/>
            <person name="Grigoriev I."/>
        </authorList>
    </citation>
    <scope>NUCLEOTIDE SEQUENCE</scope>
    <source>
        <strain evidence="3">CBS 113818</strain>
    </source>
</reference>
<evidence type="ECO:0000313" key="4">
    <source>
        <dbReference type="Proteomes" id="UP000799424"/>
    </source>
</evidence>
<keyword evidence="1" id="KW-0175">Coiled coil</keyword>
<dbReference type="EMBL" id="MU006220">
    <property type="protein sequence ID" value="KAF2829916.1"/>
    <property type="molecule type" value="Genomic_DNA"/>
</dbReference>
<dbReference type="Proteomes" id="UP000799424">
    <property type="component" value="Unassembled WGS sequence"/>
</dbReference>
<proteinExistence type="predicted"/>
<dbReference type="AlphaFoldDB" id="A0A6A7A9N3"/>
<evidence type="ECO:0000313" key="3">
    <source>
        <dbReference type="EMBL" id="KAF2829916.1"/>
    </source>
</evidence>
<name>A0A6A7A9N3_9PLEO</name>